<keyword evidence="4 12" id="KW-0132">Cell division</keyword>
<dbReference type="Proteomes" id="UP001490816">
    <property type="component" value="Unassembled WGS sequence"/>
</dbReference>
<dbReference type="HAMAP" id="MF_00111">
    <property type="entry name" value="MurA"/>
    <property type="match status" value="1"/>
</dbReference>
<evidence type="ECO:0000256" key="11">
    <source>
        <dbReference type="ARBA" id="ARBA00047527"/>
    </source>
</evidence>
<evidence type="ECO:0000256" key="6">
    <source>
        <dbReference type="ARBA" id="ARBA00022960"/>
    </source>
</evidence>
<organism evidence="14 15">
    <name type="scientific">Ruminococcoides intestinale</name>
    <dbReference type="NCBI Taxonomy" id="3133162"/>
    <lineage>
        <taxon>Bacteria</taxon>
        <taxon>Bacillati</taxon>
        <taxon>Bacillota</taxon>
        <taxon>Clostridia</taxon>
        <taxon>Eubacteriales</taxon>
        <taxon>Oscillospiraceae</taxon>
        <taxon>Ruminococcoides</taxon>
    </lineage>
</organism>
<gene>
    <name evidence="12 14" type="primary">murA</name>
    <name evidence="14" type="ORF">WMO39_05405</name>
</gene>
<sequence length="417" mass="44032">MSKLLVTGRKKLDGEVEVQGAKNSALPIIAASILTKGENVIHNCPSLSDVDASVNILRYLGCTVTRCDKTLLVKCDDINRFDVPVELMRKTRSSIVFLGAILARTGRARISFPGGCEIGSRPIDLHLNSLREMGADIREKHGYLECCVPNGLCGTKITLSFPSVGATEDIMIAACLAKGTTTIINAAREPEICDLADYLNSCGADISGAGEGVVVIEGVSSLCGSVHTIIPDRIVAATLMSCAAVTGSKIILNGIISSHLAALIPIFKNAGCKIRISDGNLEINAPERLKSMKTIRTMPFPGFPTDAQAPLLATACVADGTTVFVENIFENRYRHIPELVRMGAAVKTEGKVAVAEGVEILYGASVEAPDLRGGAALVIAGLCAEGKTEIGGVEYIERGYECIESTLTSIGADIKKI</sequence>
<dbReference type="InterPro" id="IPR036968">
    <property type="entry name" value="Enolpyruvate_Tfrase_sf"/>
</dbReference>
<keyword evidence="5 12" id="KW-0808">Transferase</keyword>
<evidence type="ECO:0000256" key="5">
    <source>
        <dbReference type="ARBA" id="ARBA00022679"/>
    </source>
</evidence>
<evidence type="ECO:0000256" key="4">
    <source>
        <dbReference type="ARBA" id="ARBA00022618"/>
    </source>
</evidence>
<keyword evidence="15" id="KW-1185">Reference proteome</keyword>
<comment type="pathway">
    <text evidence="2 12">Cell wall biogenesis; peptidoglycan biosynthesis.</text>
</comment>
<evidence type="ECO:0000256" key="3">
    <source>
        <dbReference type="ARBA" id="ARBA00022490"/>
    </source>
</evidence>
<dbReference type="Gene3D" id="3.65.10.10">
    <property type="entry name" value="Enolpyruvate transferase domain"/>
    <property type="match status" value="2"/>
</dbReference>
<feature type="binding site" evidence="12">
    <location>
        <begin position="22"/>
        <end position="23"/>
    </location>
    <ligand>
        <name>phosphoenolpyruvate</name>
        <dbReference type="ChEBI" id="CHEBI:58702"/>
    </ligand>
</feature>
<dbReference type="SUPFAM" id="SSF55205">
    <property type="entry name" value="EPT/RTPC-like"/>
    <property type="match status" value="1"/>
</dbReference>
<evidence type="ECO:0000259" key="13">
    <source>
        <dbReference type="Pfam" id="PF00275"/>
    </source>
</evidence>
<feature type="modified residue" description="2-(S-cysteinyl)pyruvic acid O-phosphothioketal" evidence="12">
    <location>
        <position position="116"/>
    </location>
</feature>
<keyword evidence="7 12" id="KW-0573">Peptidoglycan synthesis</keyword>
<comment type="similarity">
    <text evidence="10 12">Belongs to the EPSP synthase family. MurA subfamily.</text>
</comment>
<feature type="binding site" evidence="12">
    <location>
        <begin position="121"/>
        <end position="125"/>
    </location>
    <ligand>
        <name>UDP-N-acetyl-alpha-D-glucosamine</name>
        <dbReference type="ChEBI" id="CHEBI:57705"/>
    </ligand>
</feature>
<dbReference type="RefSeq" id="WP_367286019.1">
    <property type="nucleotide sequence ID" value="NZ_JBBMEZ010000011.1"/>
</dbReference>
<feature type="binding site" evidence="12">
    <location>
        <position position="328"/>
    </location>
    <ligand>
        <name>UDP-N-acetyl-alpha-D-glucosamine</name>
        <dbReference type="ChEBI" id="CHEBI:57705"/>
    </ligand>
</feature>
<evidence type="ECO:0000256" key="7">
    <source>
        <dbReference type="ARBA" id="ARBA00022984"/>
    </source>
</evidence>
<dbReference type="InterPro" id="IPR013792">
    <property type="entry name" value="RNA3'P_cycl/enolpyr_Trfase_a/b"/>
</dbReference>
<evidence type="ECO:0000313" key="14">
    <source>
        <dbReference type="EMBL" id="MEQ2469773.1"/>
    </source>
</evidence>
<protein>
    <recommendedName>
        <fullName evidence="12">UDP-N-acetylglucosamine 1-carboxyvinyltransferase</fullName>
        <ecNumber evidence="12">2.5.1.7</ecNumber>
    </recommendedName>
    <alternativeName>
        <fullName evidence="12">Enoylpyruvate transferase</fullName>
    </alternativeName>
    <alternativeName>
        <fullName evidence="12">UDP-N-acetylglucosamine enolpyruvyl transferase</fullName>
        <shortName evidence="12">EPT</shortName>
    </alternativeName>
</protein>
<comment type="catalytic activity">
    <reaction evidence="11 12">
        <text>phosphoenolpyruvate + UDP-N-acetyl-alpha-D-glucosamine = UDP-N-acetyl-3-O-(1-carboxyvinyl)-alpha-D-glucosamine + phosphate</text>
        <dbReference type="Rhea" id="RHEA:18681"/>
        <dbReference type="ChEBI" id="CHEBI:43474"/>
        <dbReference type="ChEBI" id="CHEBI:57705"/>
        <dbReference type="ChEBI" id="CHEBI:58702"/>
        <dbReference type="ChEBI" id="CHEBI:68483"/>
        <dbReference type="EC" id="2.5.1.7"/>
    </reaction>
</comment>
<proteinExistence type="inferred from homology"/>
<dbReference type="Pfam" id="PF00275">
    <property type="entry name" value="EPSP_synthase"/>
    <property type="match status" value="1"/>
</dbReference>
<dbReference type="InterPro" id="IPR001986">
    <property type="entry name" value="Enolpyruvate_Tfrase_dom"/>
</dbReference>
<dbReference type="PANTHER" id="PTHR43783">
    <property type="entry name" value="UDP-N-ACETYLGLUCOSAMINE 1-CARBOXYVINYLTRANSFERASE"/>
    <property type="match status" value="1"/>
</dbReference>
<dbReference type="NCBIfam" id="TIGR01072">
    <property type="entry name" value="murA"/>
    <property type="match status" value="1"/>
</dbReference>
<evidence type="ECO:0000256" key="1">
    <source>
        <dbReference type="ARBA" id="ARBA00004496"/>
    </source>
</evidence>
<evidence type="ECO:0000313" key="15">
    <source>
        <dbReference type="Proteomes" id="UP001490816"/>
    </source>
</evidence>
<keyword evidence="12" id="KW-0670">Pyruvate</keyword>
<dbReference type="GO" id="GO:0008760">
    <property type="term" value="F:UDP-N-acetylglucosamine 1-carboxyvinyltransferase activity"/>
    <property type="evidence" value="ECO:0007669"/>
    <property type="project" value="UniProtKB-EC"/>
</dbReference>
<evidence type="ECO:0000256" key="10">
    <source>
        <dbReference type="ARBA" id="ARBA00038367"/>
    </source>
</evidence>
<dbReference type="NCBIfam" id="NF006873">
    <property type="entry name" value="PRK09369.1"/>
    <property type="match status" value="1"/>
</dbReference>
<comment type="caution">
    <text evidence="12">Lacks conserved residue(s) required for the propagation of feature annotation.</text>
</comment>
<dbReference type="InterPro" id="IPR005750">
    <property type="entry name" value="UDP_GlcNAc_COvinyl_MurA"/>
</dbReference>
<evidence type="ECO:0000256" key="2">
    <source>
        <dbReference type="ARBA" id="ARBA00004752"/>
    </source>
</evidence>
<keyword evidence="9 12" id="KW-0961">Cell wall biogenesis/degradation</keyword>
<evidence type="ECO:0000256" key="12">
    <source>
        <dbReference type="HAMAP-Rule" id="MF_00111"/>
    </source>
</evidence>
<evidence type="ECO:0000256" key="8">
    <source>
        <dbReference type="ARBA" id="ARBA00023306"/>
    </source>
</evidence>
<dbReference type="InterPro" id="IPR050068">
    <property type="entry name" value="MurA_subfamily"/>
</dbReference>
<comment type="subcellular location">
    <subcellularLocation>
        <location evidence="1 12">Cytoplasm</location>
    </subcellularLocation>
</comment>
<reference evidence="14 15" key="1">
    <citation type="submission" date="2024-03" db="EMBL/GenBank/DDBJ databases">
        <title>Human intestinal bacterial collection.</title>
        <authorList>
            <person name="Pauvert C."/>
            <person name="Hitch T.C.A."/>
            <person name="Clavel T."/>
        </authorList>
    </citation>
    <scope>NUCLEOTIDE SEQUENCE [LARGE SCALE GENOMIC DNA]</scope>
    <source>
        <strain evidence="14 15">CLA-JM-H38</strain>
    </source>
</reference>
<feature type="active site" description="Proton donor" evidence="12">
    <location>
        <position position="116"/>
    </location>
</feature>
<feature type="binding site" evidence="12">
    <location>
        <position position="306"/>
    </location>
    <ligand>
        <name>UDP-N-acetyl-alpha-D-glucosamine</name>
        <dbReference type="ChEBI" id="CHEBI:57705"/>
    </ligand>
</feature>
<evidence type="ECO:0000256" key="9">
    <source>
        <dbReference type="ARBA" id="ARBA00023316"/>
    </source>
</evidence>
<feature type="domain" description="Enolpyruvate transferase" evidence="13">
    <location>
        <begin position="6"/>
        <end position="407"/>
    </location>
</feature>
<comment type="caution">
    <text evidence="14">The sequence shown here is derived from an EMBL/GenBank/DDBJ whole genome shotgun (WGS) entry which is preliminary data.</text>
</comment>
<comment type="function">
    <text evidence="12">Cell wall formation. Adds enolpyruvyl to UDP-N-acetylglucosamine.</text>
</comment>
<dbReference type="EC" id="2.5.1.7" evidence="12"/>
<keyword evidence="3 12" id="KW-0963">Cytoplasm</keyword>
<dbReference type="EMBL" id="JBBMEZ010000011">
    <property type="protein sequence ID" value="MEQ2469773.1"/>
    <property type="molecule type" value="Genomic_DNA"/>
</dbReference>
<keyword evidence="8 12" id="KW-0131">Cell cycle</keyword>
<accession>A0ABV1F8T0</accession>
<dbReference type="PANTHER" id="PTHR43783:SF1">
    <property type="entry name" value="UDP-N-ACETYLGLUCOSAMINE 1-CARBOXYVINYLTRANSFERASE"/>
    <property type="match status" value="1"/>
</dbReference>
<feature type="binding site" evidence="12">
    <location>
        <position position="92"/>
    </location>
    <ligand>
        <name>UDP-N-acetyl-alpha-D-glucosamine</name>
        <dbReference type="ChEBI" id="CHEBI:57705"/>
    </ligand>
</feature>
<dbReference type="CDD" id="cd01555">
    <property type="entry name" value="UdpNAET"/>
    <property type="match status" value="1"/>
</dbReference>
<keyword evidence="6 12" id="KW-0133">Cell shape</keyword>
<name>A0ABV1F8T0_9FIRM</name>